<name>A0A1L6REB7_9LACO</name>
<dbReference type="EMBL" id="CP014333">
    <property type="protein sequence ID" value="APS42881.1"/>
    <property type="molecule type" value="Genomic_DNA"/>
</dbReference>
<keyword evidence="3" id="KW-1185">Reference proteome</keyword>
<dbReference type="GO" id="GO:0006813">
    <property type="term" value="P:potassium ion transport"/>
    <property type="evidence" value="ECO:0007669"/>
    <property type="project" value="InterPro"/>
</dbReference>
<geneLocation type="plasmid" evidence="3">
    <name>pfol01</name>
</geneLocation>
<proteinExistence type="predicted"/>
<keyword evidence="2" id="KW-0614">Plasmid</keyword>
<gene>
    <name evidence="2" type="ORF">FOL01_p006</name>
</gene>
<dbReference type="AlphaFoldDB" id="A0A1L6REB7"/>
<accession>A0A1L6REB7</accession>
<feature type="domain" description="RCK N-terminal" evidence="1">
    <location>
        <begin position="7"/>
        <end position="37"/>
    </location>
</feature>
<reference evidence="2 3" key="1">
    <citation type="submission" date="2016-03" db="EMBL/GenBank/DDBJ databases">
        <title>Complete Genome Sequence of Weissella jogaejeotgali FOL01.</title>
        <authorList>
            <person name="Lee J.-H."/>
            <person name="Ku H.-J."/>
        </authorList>
    </citation>
    <scope>NUCLEOTIDE SEQUENCE [LARGE SCALE GENOMIC DNA]</scope>
    <source>
        <strain evidence="2 3">FOL01</strain>
        <plasmid evidence="3">pfol01</plasmid>
    </source>
</reference>
<dbReference type="InterPro" id="IPR003148">
    <property type="entry name" value="RCK_N"/>
</dbReference>
<sequence length="50" mass="5391">MKHFSNIIIGFGKAGKTLAGTLAKHGEEVLIIEKDPNMYGGTCINVCTIR</sequence>
<evidence type="ECO:0000313" key="2">
    <source>
        <dbReference type="EMBL" id="APS42881.1"/>
    </source>
</evidence>
<dbReference type="Gene3D" id="3.50.50.60">
    <property type="entry name" value="FAD/NAD(P)-binding domain"/>
    <property type="match status" value="1"/>
</dbReference>
<evidence type="ECO:0000259" key="1">
    <source>
        <dbReference type="Pfam" id="PF02254"/>
    </source>
</evidence>
<evidence type="ECO:0000313" key="3">
    <source>
        <dbReference type="Proteomes" id="UP000185473"/>
    </source>
</evidence>
<dbReference type="Proteomes" id="UP000185473">
    <property type="component" value="Plasmid pFOL01"/>
</dbReference>
<dbReference type="KEGG" id="wjo:FOL01_p006"/>
<dbReference type="InterPro" id="IPR036188">
    <property type="entry name" value="FAD/NAD-bd_sf"/>
</dbReference>
<dbReference type="SUPFAM" id="SSF51905">
    <property type="entry name" value="FAD/NAD(P)-binding domain"/>
    <property type="match status" value="1"/>
</dbReference>
<organism evidence="2 3">
    <name type="scientific">Weissella jogaejeotgali</name>
    <dbReference type="NCBI Taxonomy" id="1631871"/>
    <lineage>
        <taxon>Bacteria</taxon>
        <taxon>Bacillati</taxon>
        <taxon>Bacillota</taxon>
        <taxon>Bacilli</taxon>
        <taxon>Lactobacillales</taxon>
        <taxon>Lactobacillaceae</taxon>
        <taxon>Weissella</taxon>
    </lineage>
</organism>
<dbReference type="Pfam" id="PF02254">
    <property type="entry name" value="TrkA_N"/>
    <property type="match status" value="1"/>
</dbReference>
<protein>
    <submittedName>
        <fullName evidence="2">Putative Dihydrolipoamide dehydrogenase</fullName>
    </submittedName>
</protein>